<accession>A0AAW1P933</accession>
<evidence type="ECO:0000256" key="2">
    <source>
        <dbReference type="ARBA" id="ARBA00004496"/>
    </source>
</evidence>
<dbReference type="GO" id="GO:0004385">
    <property type="term" value="F:GMP kinase activity"/>
    <property type="evidence" value="ECO:0007669"/>
    <property type="project" value="UniProtKB-EC"/>
</dbReference>
<keyword evidence="9" id="KW-0418">Kinase</keyword>
<feature type="domain" description="Guanylate kinase-like" evidence="13">
    <location>
        <begin position="20"/>
        <end position="200"/>
    </location>
</feature>
<comment type="subcellular location">
    <subcellularLocation>
        <location evidence="2">Cytoplasm</location>
    </subcellularLocation>
</comment>
<dbReference type="PROSITE" id="PS00856">
    <property type="entry name" value="GUANYLATE_KINASE_1"/>
    <property type="match status" value="1"/>
</dbReference>
<evidence type="ECO:0000256" key="9">
    <source>
        <dbReference type="ARBA" id="ARBA00022777"/>
    </source>
</evidence>
<keyword evidence="15" id="KW-1185">Reference proteome</keyword>
<comment type="caution">
    <text evidence="14">The sequence shown here is derived from an EMBL/GenBank/DDBJ whole genome shotgun (WGS) entry which is preliminary data.</text>
</comment>
<dbReference type="InterPro" id="IPR027417">
    <property type="entry name" value="P-loop_NTPase"/>
</dbReference>
<dbReference type="Gene3D" id="3.40.50.300">
    <property type="entry name" value="P-loop containing nucleotide triphosphate hydrolases"/>
    <property type="match status" value="1"/>
</dbReference>
<dbReference type="PANTHER" id="PTHR23117:SF13">
    <property type="entry name" value="GUANYLATE KINASE"/>
    <property type="match status" value="1"/>
</dbReference>
<dbReference type="InterPro" id="IPR008144">
    <property type="entry name" value="Guanylate_kin-like_dom"/>
</dbReference>
<evidence type="ECO:0000256" key="10">
    <source>
        <dbReference type="ARBA" id="ARBA00022840"/>
    </source>
</evidence>
<dbReference type="Pfam" id="PF00625">
    <property type="entry name" value="Guanylate_kin"/>
    <property type="match status" value="1"/>
</dbReference>
<evidence type="ECO:0000256" key="4">
    <source>
        <dbReference type="ARBA" id="ARBA00012961"/>
    </source>
</evidence>
<evidence type="ECO:0000313" key="14">
    <source>
        <dbReference type="EMBL" id="KAK9804883.1"/>
    </source>
</evidence>
<dbReference type="AlphaFoldDB" id="A0AAW1P933"/>
<dbReference type="GO" id="GO:0005829">
    <property type="term" value="C:cytosol"/>
    <property type="evidence" value="ECO:0007669"/>
    <property type="project" value="TreeGrafter"/>
</dbReference>
<evidence type="ECO:0000256" key="12">
    <source>
        <dbReference type="ARBA" id="ARBA00048594"/>
    </source>
</evidence>
<evidence type="ECO:0000313" key="15">
    <source>
        <dbReference type="Proteomes" id="UP001489004"/>
    </source>
</evidence>
<evidence type="ECO:0000259" key="13">
    <source>
        <dbReference type="PROSITE" id="PS50052"/>
    </source>
</evidence>
<organism evidence="14 15">
    <name type="scientific">[Myrmecia] bisecta</name>
    <dbReference type="NCBI Taxonomy" id="41462"/>
    <lineage>
        <taxon>Eukaryota</taxon>
        <taxon>Viridiplantae</taxon>
        <taxon>Chlorophyta</taxon>
        <taxon>core chlorophytes</taxon>
        <taxon>Trebouxiophyceae</taxon>
        <taxon>Trebouxiales</taxon>
        <taxon>Trebouxiaceae</taxon>
        <taxon>Myrmecia</taxon>
    </lineage>
</organism>
<evidence type="ECO:0000256" key="11">
    <source>
        <dbReference type="ARBA" id="ARBA00030128"/>
    </source>
</evidence>
<keyword evidence="6" id="KW-0963">Cytoplasm</keyword>
<comment type="similarity">
    <text evidence="3">Belongs to the guanylate kinase family.</text>
</comment>
<dbReference type="SUPFAM" id="SSF52540">
    <property type="entry name" value="P-loop containing nucleoside triphosphate hydrolases"/>
    <property type="match status" value="1"/>
</dbReference>
<dbReference type="FunFam" id="3.30.63.10:FF:000005">
    <property type="entry name" value="Guanylate kinase"/>
    <property type="match status" value="1"/>
</dbReference>
<dbReference type="Proteomes" id="UP001489004">
    <property type="component" value="Unassembled WGS sequence"/>
</dbReference>
<dbReference type="EMBL" id="JALJOR010000017">
    <property type="protein sequence ID" value="KAK9804883.1"/>
    <property type="molecule type" value="Genomic_DNA"/>
</dbReference>
<comment type="catalytic activity">
    <reaction evidence="12">
        <text>GMP + ATP = GDP + ADP</text>
        <dbReference type="Rhea" id="RHEA:20780"/>
        <dbReference type="ChEBI" id="CHEBI:30616"/>
        <dbReference type="ChEBI" id="CHEBI:58115"/>
        <dbReference type="ChEBI" id="CHEBI:58189"/>
        <dbReference type="ChEBI" id="CHEBI:456216"/>
        <dbReference type="EC" id="2.7.4.8"/>
    </reaction>
</comment>
<dbReference type="InterPro" id="IPR017665">
    <property type="entry name" value="Guanylate_kinase"/>
</dbReference>
<dbReference type="Gene3D" id="3.30.63.10">
    <property type="entry name" value="Guanylate Kinase phosphate binding domain"/>
    <property type="match status" value="1"/>
</dbReference>
<dbReference type="InterPro" id="IPR008145">
    <property type="entry name" value="GK/Ca_channel_bsu"/>
</dbReference>
<dbReference type="CDD" id="cd00071">
    <property type="entry name" value="GMPK"/>
    <property type="match status" value="1"/>
</dbReference>
<gene>
    <name evidence="14" type="ORF">WJX72_010070</name>
</gene>
<evidence type="ECO:0000256" key="5">
    <source>
        <dbReference type="ARBA" id="ARBA00016296"/>
    </source>
</evidence>
<keyword evidence="8" id="KW-0547">Nucleotide-binding</keyword>
<name>A0AAW1P933_9CHLO</name>
<reference evidence="14 15" key="1">
    <citation type="journal article" date="2024" name="Nat. Commun.">
        <title>Phylogenomics reveals the evolutionary origins of lichenization in chlorophyte algae.</title>
        <authorList>
            <person name="Puginier C."/>
            <person name="Libourel C."/>
            <person name="Otte J."/>
            <person name="Skaloud P."/>
            <person name="Haon M."/>
            <person name="Grisel S."/>
            <person name="Petersen M."/>
            <person name="Berrin J.G."/>
            <person name="Delaux P.M."/>
            <person name="Dal Grande F."/>
            <person name="Keller J."/>
        </authorList>
    </citation>
    <scope>NUCLEOTIDE SEQUENCE [LARGE SCALE GENOMIC DNA]</scope>
    <source>
        <strain evidence="14 15">SAG 2043</strain>
    </source>
</reference>
<proteinExistence type="inferred from homology"/>
<dbReference type="PANTHER" id="PTHR23117">
    <property type="entry name" value="GUANYLATE KINASE-RELATED"/>
    <property type="match status" value="1"/>
</dbReference>
<keyword evidence="7" id="KW-0808">Transferase</keyword>
<dbReference type="EC" id="2.7.4.8" evidence="4"/>
<evidence type="ECO:0000256" key="8">
    <source>
        <dbReference type="ARBA" id="ARBA00022741"/>
    </source>
</evidence>
<dbReference type="InterPro" id="IPR020590">
    <property type="entry name" value="Guanylate_kinase_CS"/>
</dbReference>
<dbReference type="NCBIfam" id="TIGR03263">
    <property type="entry name" value="guanyl_kin"/>
    <property type="match status" value="1"/>
</dbReference>
<evidence type="ECO:0000256" key="3">
    <source>
        <dbReference type="ARBA" id="ARBA00005790"/>
    </source>
</evidence>
<dbReference type="PROSITE" id="PS50052">
    <property type="entry name" value="GUANYLATE_KINASE_2"/>
    <property type="match status" value="1"/>
</dbReference>
<evidence type="ECO:0000256" key="1">
    <source>
        <dbReference type="ARBA" id="ARBA00003531"/>
    </source>
</evidence>
<sequence length="217" mass="24033">MLESQLGNLSTEPTVAPAKPLVVVISGPSGVGKDAVIKQLQEARPDLHFVVTATSRQRRPGEQEGVDYFFVSEERFKQWVHAGDMLEHAVVYGEYKGIQRSQVTNALARGTDVVLRLDVQGAATIRHLIPEAVSIFLVAESEAKLVSRLIARKTEPLDKMLVRVETARQEMSCIQDFDYVVNNRDGELDQAVGQIEAIIVAEKLKVWRQNAKAGESL</sequence>
<protein>
    <recommendedName>
        <fullName evidence="5">Guanylate kinase</fullName>
        <ecNumber evidence="4">2.7.4.8</ecNumber>
    </recommendedName>
    <alternativeName>
        <fullName evidence="11">GMP kinase</fullName>
    </alternativeName>
</protein>
<dbReference type="SMART" id="SM00072">
    <property type="entry name" value="GuKc"/>
    <property type="match status" value="1"/>
</dbReference>
<evidence type="ECO:0000256" key="6">
    <source>
        <dbReference type="ARBA" id="ARBA00022490"/>
    </source>
</evidence>
<comment type="function">
    <text evidence="1">Essential for recycling GMP and indirectly, cGMP.</text>
</comment>
<dbReference type="GO" id="GO:0005524">
    <property type="term" value="F:ATP binding"/>
    <property type="evidence" value="ECO:0007669"/>
    <property type="project" value="UniProtKB-KW"/>
</dbReference>
<keyword evidence="10" id="KW-0067">ATP-binding</keyword>
<evidence type="ECO:0000256" key="7">
    <source>
        <dbReference type="ARBA" id="ARBA00022679"/>
    </source>
</evidence>